<evidence type="ECO:0000256" key="1">
    <source>
        <dbReference type="SAM" id="MobiDB-lite"/>
    </source>
</evidence>
<keyword evidence="3" id="KW-1185">Reference proteome</keyword>
<comment type="caution">
    <text evidence="2">The sequence shown here is derived from an EMBL/GenBank/DDBJ whole genome shotgun (WGS) entry which is preliminary data.</text>
</comment>
<name>A0AAD7FY96_9AGAR</name>
<feature type="region of interest" description="Disordered" evidence="1">
    <location>
        <begin position="835"/>
        <end position="865"/>
    </location>
</feature>
<accession>A0AAD7FY96</accession>
<reference evidence="2" key="1">
    <citation type="submission" date="2023-03" db="EMBL/GenBank/DDBJ databases">
        <title>Massive genome expansion in bonnet fungi (Mycena s.s.) driven by repeated elements and novel gene families across ecological guilds.</title>
        <authorList>
            <consortium name="Lawrence Berkeley National Laboratory"/>
            <person name="Harder C.B."/>
            <person name="Miyauchi S."/>
            <person name="Viragh M."/>
            <person name="Kuo A."/>
            <person name="Thoen E."/>
            <person name="Andreopoulos B."/>
            <person name="Lu D."/>
            <person name="Skrede I."/>
            <person name="Drula E."/>
            <person name="Henrissat B."/>
            <person name="Morin E."/>
            <person name="Kohler A."/>
            <person name="Barry K."/>
            <person name="LaButti K."/>
            <person name="Morin E."/>
            <person name="Salamov A."/>
            <person name="Lipzen A."/>
            <person name="Mereny Z."/>
            <person name="Hegedus B."/>
            <person name="Baldrian P."/>
            <person name="Stursova M."/>
            <person name="Weitz H."/>
            <person name="Taylor A."/>
            <person name="Grigoriev I.V."/>
            <person name="Nagy L.G."/>
            <person name="Martin F."/>
            <person name="Kauserud H."/>
        </authorList>
    </citation>
    <scope>NUCLEOTIDE SEQUENCE</scope>
    <source>
        <strain evidence="2">9284</strain>
    </source>
</reference>
<protein>
    <submittedName>
        <fullName evidence="2">Uncharacterized protein</fullName>
    </submittedName>
</protein>
<dbReference type="AlphaFoldDB" id="A0AAD7FY96"/>
<feature type="compositionally biased region" description="Basic residues" evidence="1">
    <location>
        <begin position="792"/>
        <end position="807"/>
    </location>
</feature>
<dbReference type="EMBL" id="JARKIF010000001">
    <property type="protein sequence ID" value="KAJ7650096.1"/>
    <property type="molecule type" value="Genomic_DNA"/>
</dbReference>
<proteinExistence type="predicted"/>
<sequence>MLGPTALNSAPGGVQPIFLMPPDITRYLDVLRDLLPADLFPFGQEEDHELSETLSAFIDDELKTLMAPTNSGSSNTLRISDLALAQVKSNIANVVRLCKGEVVTVEIIKDITFEAMVGEAGYWDEAVGLGPREDRHLRHLFYPNIPMTGTLSTDTLAQYVGPYVDFWRLVLEHDEYWLHAIYLSRILIEMSPLIITSQSAPIAAALKACHLVEVWSYFGDDGHAAFMDGVSPPDLRRRFPRGRGPSLQGAQFNDMVGEMSIVRFGPNAEHIAIWIVKLHFGSFKYDPVLAGPRWIVMCHARAVEETAQRVVSTAPRNSPPDLQDPATRETWLNTCIEEARRLLAQNGVLENLKKAKEVLRDMEQTYGFLRSIISAKTMHDRWLESEGRGALERPRGEVTAPKGEARQAQMERLLAKHNDAISFGGFPLYGNYEYPMGTPAWQTWFLCLDDNVDIVRSANTRGRSPEANDRVKARIAAFIDWLRKNNPGGHGRIYFWEHIQEFIEDAAKLDKFQCGISLSSPRVTTCEGCGSTVFTRNPGGTHQCVGSTEGPWPVTLENFPTVERPLYVHDLLRRSDIRCHFTLDALNLVEIRVQDIIDASWYDDELQDALSDFPLDYEAISAIDEVQGTVFVLADRQNDHDYLLTLAVDAILLEKNQCDQDFATGLPSVWKSKTSANLIRVMKKDRETVFMVICRGAPGTGNRAHFFLADGITKKGAGTGRGNKDYALPKARNCTICDGDGPRISDCEYRLYQKVNSILDLPPLYSRHWWLDLRREIDWDVRTQEDIAKRAATGKKTRAPRSGKSRYRPNTSNSAKNLWGKQWYIKNRGADRDQFEQAWTDVPESEQQMWQARSKRAKEDNKKKR</sequence>
<feature type="region of interest" description="Disordered" evidence="1">
    <location>
        <begin position="790"/>
        <end position="815"/>
    </location>
</feature>
<dbReference type="Proteomes" id="UP001221142">
    <property type="component" value="Unassembled WGS sequence"/>
</dbReference>
<evidence type="ECO:0000313" key="3">
    <source>
        <dbReference type="Proteomes" id="UP001221142"/>
    </source>
</evidence>
<evidence type="ECO:0000313" key="2">
    <source>
        <dbReference type="EMBL" id="KAJ7650096.1"/>
    </source>
</evidence>
<gene>
    <name evidence="2" type="ORF">FB45DRAFT_886904</name>
</gene>
<organism evidence="2 3">
    <name type="scientific">Roridomyces roridus</name>
    <dbReference type="NCBI Taxonomy" id="1738132"/>
    <lineage>
        <taxon>Eukaryota</taxon>
        <taxon>Fungi</taxon>
        <taxon>Dikarya</taxon>
        <taxon>Basidiomycota</taxon>
        <taxon>Agaricomycotina</taxon>
        <taxon>Agaricomycetes</taxon>
        <taxon>Agaricomycetidae</taxon>
        <taxon>Agaricales</taxon>
        <taxon>Marasmiineae</taxon>
        <taxon>Mycenaceae</taxon>
        <taxon>Roridomyces</taxon>
    </lineage>
</organism>